<comment type="similarity">
    <text evidence="2">Belongs to the cytochrome c oxidase subunit 2 family.</text>
</comment>
<dbReference type="PROSITE" id="PS51257">
    <property type="entry name" value="PROKAR_LIPOPROTEIN"/>
    <property type="match status" value="1"/>
</dbReference>
<dbReference type="Gene3D" id="2.60.40.420">
    <property type="entry name" value="Cupredoxins - blue copper proteins"/>
    <property type="match status" value="1"/>
</dbReference>
<dbReference type="Gene3D" id="1.10.287.90">
    <property type="match status" value="1"/>
</dbReference>
<feature type="domain" description="Cytochrome oxidase subunit II transmembrane region profile" evidence="17">
    <location>
        <begin position="15"/>
        <end position="112"/>
    </location>
</feature>
<dbReference type="STRING" id="1526658.BHK69_09690"/>
<evidence type="ECO:0000256" key="11">
    <source>
        <dbReference type="ARBA" id="ARBA00023136"/>
    </source>
</evidence>
<feature type="transmembrane region" description="Helical" evidence="15">
    <location>
        <begin position="82"/>
        <end position="103"/>
    </location>
</feature>
<evidence type="ECO:0000313" key="18">
    <source>
        <dbReference type="EMBL" id="AOO80700.1"/>
    </source>
</evidence>
<dbReference type="Proteomes" id="UP000094969">
    <property type="component" value="Chromosome"/>
</dbReference>
<evidence type="ECO:0000256" key="15">
    <source>
        <dbReference type="SAM" id="Phobius"/>
    </source>
</evidence>
<dbReference type="InterPro" id="IPR036257">
    <property type="entry name" value="Cyt_c_oxidase_su2_TM_sf"/>
</dbReference>
<evidence type="ECO:0000256" key="10">
    <source>
        <dbReference type="ARBA" id="ARBA00023002"/>
    </source>
</evidence>
<dbReference type="GO" id="GO:0042773">
    <property type="term" value="P:ATP synthesis coupled electron transport"/>
    <property type="evidence" value="ECO:0007669"/>
    <property type="project" value="TreeGrafter"/>
</dbReference>
<evidence type="ECO:0000256" key="13">
    <source>
        <dbReference type="ARBA" id="ARBA00023288"/>
    </source>
</evidence>
<evidence type="ECO:0000256" key="6">
    <source>
        <dbReference type="ARBA" id="ARBA00022692"/>
    </source>
</evidence>
<feature type="domain" description="Cytochrome oxidase subunit II copper A binding" evidence="16">
    <location>
        <begin position="127"/>
        <end position="239"/>
    </location>
</feature>
<dbReference type="Pfam" id="PF00116">
    <property type="entry name" value="COX2"/>
    <property type="match status" value="1"/>
</dbReference>
<dbReference type="PROSITE" id="PS50999">
    <property type="entry name" value="COX2_TM"/>
    <property type="match status" value="1"/>
</dbReference>
<evidence type="ECO:0000256" key="5">
    <source>
        <dbReference type="ARBA" id="ARBA00022660"/>
    </source>
</evidence>
<comment type="subcellular location">
    <subcellularLocation>
        <location evidence="1">Cell membrane</location>
        <topology evidence="1">Multi-pass membrane protein</topology>
    </subcellularLocation>
</comment>
<keyword evidence="6 15" id="KW-0812">Transmembrane</keyword>
<reference evidence="18 19" key="1">
    <citation type="journal article" date="2015" name="Antonie Van Leeuwenhoek">
        <title>Bosea vaviloviae sp. nov., a new species of slow-growing rhizobia isolated from nodules of the relict species Vavilovia formosa (Stev.) Fed.</title>
        <authorList>
            <person name="Safronova V.I."/>
            <person name="Kuznetsova I.G."/>
            <person name="Sazanova A.L."/>
            <person name="Kimeklis A.K."/>
            <person name="Belimov A.A."/>
            <person name="Andronov E.E."/>
            <person name="Pinaev A.G."/>
            <person name="Chizhevskaya E.P."/>
            <person name="Pukhaev A.R."/>
            <person name="Popov K.P."/>
            <person name="Willems A."/>
            <person name="Tikhonovich I.A."/>
        </authorList>
    </citation>
    <scope>NUCLEOTIDE SEQUENCE [LARGE SCALE GENOMIC DNA]</scope>
    <source>
        <strain evidence="18 19">Vaf18</strain>
    </source>
</reference>
<feature type="transmembrane region" description="Helical" evidence="15">
    <location>
        <begin position="37"/>
        <end position="61"/>
    </location>
</feature>
<keyword evidence="7" id="KW-0732">Signal</keyword>
<organism evidence="18 19">
    <name type="scientific">Bosea vaviloviae</name>
    <dbReference type="NCBI Taxonomy" id="1526658"/>
    <lineage>
        <taxon>Bacteria</taxon>
        <taxon>Pseudomonadati</taxon>
        <taxon>Pseudomonadota</taxon>
        <taxon>Alphaproteobacteria</taxon>
        <taxon>Hyphomicrobiales</taxon>
        <taxon>Boseaceae</taxon>
        <taxon>Bosea</taxon>
    </lineage>
</organism>
<dbReference type="GO" id="GO:0005886">
    <property type="term" value="C:plasma membrane"/>
    <property type="evidence" value="ECO:0007669"/>
    <property type="project" value="UniProtKB-SubCell"/>
</dbReference>
<evidence type="ECO:0000256" key="8">
    <source>
        <dbReference type="ARBA" id="ARBA00022982"/>
    </source>
</evidence>
<gene>
    <name evidence="18" type="ORF">BHK69_09690</name>
</gene>
<evidence type="ECO:0000256" key="7">
    <source>
        <dbReference type="ARBA" id="ARBA00022729"/>
    </source>
</evidence>
<keyword evidence="11 15" id="KW-0472">Membrane</keyword>
<keyword evidence="12" id="KW-0564">Palmitate</keyword>
<evidence type="ECO:0000256" key="4">
    <source>
        <dbReference type="ARBA" id="ARBA00022475"/>
    </source>
</evidence>
<dbReference type="Pfam" id="PF06481">
    <property type="entry name" value="COX_ARM"/>
    <property type="match status" value="1"/>
</dbReference>
<keyword evidence="3" id="KW-0813">Transport</keyword>
<evidence type="ECO:0000256" key="9">
    <source>
        <dbReference type="ARBA" id="ARBA00022989"/>
    </source>
</evidence>
<accession>A0A1D7U012</accession>
<keyword evidence="19" id="KW-1185">Reference proteome</keyword>
<dbReference type="SUPFAM" id="SSF81464">
    <property type="entry name" value="Cytochrome c oxidase subunit II-like, transmembrane region"/>
    <property type="match status" value="1"/>
</dbReference>
<dbReference type="GO" id="GO:0016682">
    <property type="term" value="F:oxidoreductase activity, acting on diphenols and related substances as donors, oxygen as acceptor"/>
    <property type="evidence" value="ECO:0007669"/>
    <property type="project" value="InterPro"/>
</dbReference>
<dbReference type="InterPro" id="IPR008972">
    <property type="entry name" value="Cupredoxin"/>
</dbReference>
<evidence type="ECO:0000256" key="2">
    <source>
        <dbReference type="ARBA" id="ARBA00007866"/>
    </source>
</evidence>
<dbReference type="GO" id="GO:0004129">
    <property type="term" value="F:cytochrome-c oxidase activity"/>
    <property type="evidence" value="ECO:0007669"/>
    <property type="project" value="InterPro"/>
</dbReference>
<dbReference type="InterPro" id="IPR034227">
    <property type="entry name" value="CuRO_UO_II"/>
</dbReference>
<evidence type="ECO:0000256" key="14">
    <source>
        <dbReference type="ARBA" id="ARBA00030198"/>
    </source>
</evidence>
<evidence type="ECO:0000313" key="19">
    <source>
        <dbReference type="Proteomes" id="UP000094969"/>
    </source>
</evidence>
<evidence type="ECO:0000259" key="16">
    <source>
        <dbReference type="PROSITE" id="PS50857"/>
    </source>
</evidence>
<dbReference type="InterPro" id="IPR010514">
    <property type="entry name" value="COX_ARM"/>
</dbReference>
<evidence type="ECO:0000256" key="12">
    <source>
        <dbReference type="ARBA" id="ARBA00023139"/>
    </source>
</evidence>
<keyword evidence="5" id="KW-0679">Respiratory chain</keyword>
<dbReference type="RefSeq" id="WP_069689918.1">
    <property type="nucleotide sequence ID" value="NZ_CP017147.1"/>
</dbReference>
<dbReference type="GO" id="GO:0009486">
    <property type="term" value="F:cytochrome bo3 ubiquinol oxidase activity"/>
    <property type="evidence" value="ECO:0007669"/>
    <property type="project" value="InterPro"/>
</dbReference>
<dbReference type="PROSITE" id="PS50857">
    <property type="entry name" value="COX2_CUA"/>
    <property type="match status" value="1"/>
</dbReference>
<keyword evidence="8" id="KW-0249">Electron transport</keyword>
<dbReference type="NCBIfam" id="TIGR01433">
    <property type="entry name" value="CyoA"/>
    <property type="match status" value="1"/>
</dbReference>
<dbReference type="InterPro" id="IPR011759">
    <property type="entry name" value="Cyt_c_oxidase_su2_TM_dom"/>
</dbReference>
<dbReference type="EMBL" id="CP017147">
    <property type="protein sequence ID" value="AOO80700.1"/>
    <property type="molecule type" value="Genomic_DNA"/>
</dbReference>
<dbReference type="InterPro" id="IPR002429">
    <property type="entry name" value="CcO_II-like_C"/>
</dbReference>
<dbReference type="OrthoDB" id="9783445at2"/>
<dbReference type="InterPro" id="IPR045187">
    <property type="entry name" value="CcO_II"/>
</dbReference>
<evidence type="ECO:0000259" key="17">
    <source>
        <dbReference type="PROSITE" id="PS50999"/>
    </source>
</evidence>
<dbReference type="AlphaFoldDB" id="A0A1D7U012"/>
<dbReference type="KEGG" id="bvv:BHK69_09690"/>
<keyword evidence="10" id="KW-0560">Oxidoreductase</keyword>
<keyword evidence="4" id="KW-1003">Cell membrane</keyword>
<dbReference type="SUPFAM" id="SSF49503">
    <property type="entry name" value="Cupredoxins"/>
    <property type="match status" value="1"/>
</dbReference>
<keyword evidence="13" id="KW-0449">Lipoprotein</keyword>
<evidence type="ECO:0000256" key="1">
    <source>
        <dbReference type="ARBA" id="ARBA00004651"/>
    </source>
</evidence>
<proteinExistence type="inferred from homology"/>
<dbReference type="GO" id="GO:0005507">
    <property type="term" value="F:copper ion binding"/>
    <property type="evidence" value="ECO:0007669"/>
    <property type="project" value="InterPro"/>
</dbReference>
<sequence length="389" mass="42244">MSRFRIIAVLPLLALLGGCNFVVLAPAGDVAAQQRDLVVISTILMLLIIIPVMALTVFFAWRYRHSNKEARYEPDWDHSTGLELVIWSAPLLIIICLGALTWMGTHLLDPYRQLGRIAAGRPVPQTAKPLEVNVVALDWKWLFIYPEYGVATVNELAAPVDRPISFRITSSSVMNSFYVPALAGQIYAMAGMQTRLHGVINRPGRYQGFSANYSGAGFSGMRFAFHGLTDADFDGWIAQAKAAGATLDRASYLQLERPSENDPVRRYTNVDPKLFNAILNMCVEPGKMCMNEMAAVDAKGGLGLAGIANTLPLSYDKYARRGAVFGADPSYVLSVCTTEEAEAMQARAPAMSAAPRASAIRGAGLPLPNLSLRRLDSLLLSSPGHPSNS</sequence>
<name>A0A1D7U012_9HYPH</name>
<dbReference type="InterPro" id="IPR006333">
    <property type="entry name" value="Cyt_o_ubiquinol_oxidase_su2"/>
</dbReference>
<evidence type="ECO:0000256" key="3">
    <source>
        <dbReference type="ARBA" id="ARBA00022448"/>
    </source>
</evidence>
<dbReference type="PANTHER" id="PTHR22888:SF18">
    <property type="entry name" value="CYTOCHROME BO(3) UBIQUINOL OXIDASE SUBUNIT 2"/>
    <property type="match status" value="1"/>
</dbReference>
<dbReference type="PANTHER" id="PTHR22888">
    <property type="entry name" value="CYTOCHROME C OXIDASE, SUBUNIT II"/>
    <property type="match status" value="1"/>
</dbReference>
<dbReference type="CDD" id="cd04212">
    <property type="entry name" value="CuRO_UO_II"/>
    <property type="match status" value="1"/>
</dbReference>
<protein>
    <recommendedName>
        <fullName evidence="14">Ubiquinol oxidase polypeptide II</fullName>
    </recommendedName>
</protein>
<keyword evidence="9 15" id="KW-1133">Transmembrane helix</keyword>